<evidence type="ECO:0000313" key="3">
    <source>
        <dbReference type="Proteomes" id="UP000295134"/>
    </source>
</evidence>
<proteinExistence type="predicted"/>
<reference evidence="2" key="2">
    <citation type="submission" date="2023-04" db="EMBL/GenBank/DDBJ databases">
        <title>Genome dynamics across the evolutionary transition to endosymbiosis.</title>
        <authorList>
            <person name="Siozios S."/>
            <person name="Nadal-Jimenez P."/>
            <person name="Azagi T."/>
            <person name="Sprong H."/>
            <person name="Frost C.L."/>
            <person name="Parratt S.R."/>
            <person name="Taylor G."/>
            <person name="Brettell L."/>
            <person name="Lew K.C."/>
            <person name="Croft L."/>
            <person name="King K.C."/>
            <person name="Brockhurst M.A."/>
            <person name="Hypsa V."/>
            <person name="Novakova E."/>
            <person name="Darby A.C."/>
            <person name="Hurst G.D.D."/>
        </authorList>
    </citation>
    <scope>NUCLEOTIDE SEQUENCE</scope>
    <source>
        <strain evidence="2">ANv_CAN</strain>
    </source>
</reference>
<gene>
    <name evidence="1" type="ORF">ArsFIN_24070</name>
    <name evidence="2" type="ORF">QE258_10955</name>
</gene>
<reference evidence="1 3" key="1">
    <citation type="submission" date="2019-03" db="EMBL/GenBank/DDBJ databases">
        <title>Long-read sequencing reveals hyperdense prophage content in a complex bacterial symbiont genome.</title>
        <authorList>
            <person name="Frost C.L."/>
            <person name="Siozios S."/>
            <person name="Nadal-Jimenez P."/>
            <person name="Brockhurst M.A."/>
            <person name="King K.C."/>
            <person name="Darby A.C."/>
            <person name="Hurst G.D.D."/>
        </authorList>
    </citation>
    <scope>NUCLEOTIDE SEQUENCE [LARGE SCALE GENOMIC DNA]</scope>
    <source>
        <strain evidence="1 3">FIN</strain>
    </source>
</reference>
<organism evidence="1 3">
    <name type="scientific">Arsenophonus nasoniae</name>
    <name type="common">son-killer infecting Nasonia vitripennis</name>
    <dbReference type="NCBI Taxonomy" id="638"/>
    <lineage>
        <taxon>Bacteria</taxon>
        <taxon>Pseudomonadati</taxon>
        <taxon>Pseudomonadota</taxon>
        <taxon>Gammaproteobacteria</taxon>
        <taxon>Enterobacterales</taxon>
        <taxon>Morganellaceae</taxon>
        <taxon>Arsenophonus</taxon>
    </lineage>
</organism>
<name>A0A4P7L1R6_9GAMM</name>
<protein>
    <submittedName>
        <fullName evidence="1">Uncharacterized protein</fullName>
    </submittedName>
</protein>
<dbReference type="EMBL" id="CP123523">
    <property type="protein sequence ID" value="WGM04180.1"/>
    <property type="molecule type" value="Genomic_DNA"/>
</dbReference>
<sequence length="56" mass="6528">MKTRDVLTSHLISFMEKQEDIWDIKDKDSRIIYANKAVFSTSCLPMNFSIEGKKNC</sequence>
<evidence type="ECO:0000313" key="2">
    <source>
        <dbReference type="EMBL" id="WGM04180.1"/>
    </source>
</evidence>
<keyword evidence="4" id="KW-1185">Reference proteome</keyword>
<evidence type="ECO:0000313" key="1">
    <source>
        <dbReference type="EMBL" id="QBY43838.1"/>
    </source>
</evidence>
<dbReference type="Proteomes" id="UP001177592">
    <property type="component" value="Chromosome"/>
</dbReference>
<dbReference type="Proteomes" id="UP000295134">
    <property type="component" value="Chromosome"/>
</dbReference>
<dbReference type="EMBL" id="CP038613">
    <property type="protein sequence ID" value="QBY43838.1"/>
    <property type="molecule type" value="Genomic_DNA"/>
</dbReference>
<dbReference type="AlphaFoldDB" id="A0A4P7L1R6"/>
<accession>A0A4P7L1R6</accession>
<dbReference type="RefSeq" id="WP_155847046.1">
    <property type="nucleotide sequence ID" value="NZ_CP038613.1"/>
</dbReference>
<dbReference type="KEGG" id="ans:ArsFIN_24070"/>
<dbReference type="GeneID" id="96879101"/>
<evidence type="ECO:0000313" key="4">
    <source>
        <dbReference type="Proteomes" id="UP001177592"/>
    </source>
</evidence>